<comment type="caution">
    <text evidence="1">The sequence shown here is derived from an EMBL/GenBank/DDBJ whole genome shotgun (WGS) entry which is preliminary data.</text>
</comment>
<evidence type="ECO:0000313" key="2">
    <source>
        <dbReference type="Proteomes" id="UP001143910"/>
    </source>
</evidence>
<name>A0ACC1MSQ5_9HYPO</name>
<accession>A0ACC1MSQ5</accession>
<proteinExistence type="predicted"/>
<gene>
    <name evidence="1" type="ORF">NQ176_g8742</name>
</gene>
<keyword evidence="2" id="KW-1185">Reference proteome</keyword>
<protein>
    <submittedName>
        <fullName evidence="1">Uncharacterized protein</fullName>
    </submittedName>
</protein>
<evidence type="ECO:0000313" key="1">
    <source>
        <dbReference type="EMBL" id="KAJ2969294.1"/>
    </source>
</evidence>
<sequence length="150" mass="15480">MHLTSLTVAAAGALLPLSHAAPAEVQTTDGISSCGPSWMPRDDVAIGQGTDKRPGYASAVQTFCSAANGKTVKAGGFLSLATEVFLNGGKNPSQYGILGFVNFEVHNKIKSDHIISQADCIRYLNALSADGGKCSGAANKDTKGGTWQLP</sequence>
<organism evidence="1 2">
    <name type="scientific">Zarea fungicola</name>
    <dbReference type="NCBI Taxonomy" id="93591"/>
    <lineage>
        <taxon>Eukaryota</taxon>
        <taxon>Fungi</taxon>
        <taxon>Dikarya</taxon>
        <taxon>Ascomycota</taxon>
        <taxon>Pezizomycotina</taxon>
        <taxon>Sordariomycetes</taxon>
        <taxon>Hypocreomycetidae</taxon>
        <taxon>Hypocreales</taxon>
        <taxon>Cordycipitaceae</taxon>
        <taxon>Zarea</taxon>
    </lineage>
</organism>
<dbReference type="EMBL" id="JANJQO010001779">
    <property type="protein sequence ID" value="KAJ2969294.1"/>
    <property type="molecule type" value="Genomic_DNA"/>
</dbReference>
<dbReference type="Proteomes" id="UP001143910">
    <property type="component" value="Unassembled WGS sequence"/>
</dbReference>
<reference evidence="1" key="1">
    <citation type="submission" date="2022-08" db="EMBL/GenBank/DDBJ databases">
        <title>Genome Sequence of Lecanicillium fungicola.</title>
        <authorList>
            <person name="Buettner E."/>
        </authorList>
    </citation>
    <scope>NUCLEOTIDE SEQUENCE</scope>
    <source>
        <strain evidence="1">Babe33</strain>
    </source>
</reference>